<organism evidence="2 3">
    <name type="scientific">Pontiella agarivorans</name>
    <dbReference type="NCBI Taxonomy" id="3038953"/>
    <lineage>
        <taxon>Bacteria</taxon>
        <taxon>Pseudomonadati</taxon>
        <taxon>Kiritimatiellota</taxon>
        <taxon>Kiritimatiellia</taxon>
        <taxon>Kiritimatiellales</taxon>
        <taxon>Pontiellaceae</taxon>
        <taxon>Pontiella</taxon>
    </lineage>
</organism>
<sequence>MKRSTTFMRRQAFTLIELMVVIAIIGILFTLVSPQIGKARLRGKLTQQAHRAKSIVEAITAKEAASRFSQGWPQAAEYNSSTAFLKSLVEEGYLDVDYAFFAAPGMTPARSATDFSPENNAWCILKGVNDTTPGHTPVVFLRNMNAGSGFLADEEPFGDKGFAYATKNGEAVIISEGEISNGDWGSIFVFPDGVTVDVLSP</sequence>
<dbReference type="InterPro" id="IPR012902">
    <property type="entry name" value="N_methyl_site"/>
</dbReference>
<dbReference type="RefSeq" id="WP_322609710.1">
    <property type="nucleotide sequence ID" value="NZ_JARVCO010000012.1"/>
</dbReference>
<evidence type="ECO:0000256" key="1">
    <source>
        <dbReference type="SAM" id="Phobius"/>
    </source>
</evidence>
<keyword evidence="1" id="KW-0472">Membrane</keyword>
<dbReference type="SUPFAM" id="SSF54523">
    <property type="entry name" value="Pili subunits"/>
    <property type="match status" value="1"/>
</dbReference>
<dbReference type="EMBL" id="JARVCO010000012">
    <property type="protein sequence ID" value="MDZ8119928.1"/>
    <property type="molecule type" value="Genomic_DNA"/>
</dbReference>
<keyword evidence="1" id="KW-1133">Transmembrane helix</keyword>
<comment type="caution">
    <text evidence="2">The sequence shown here is derived from an EMBL/GenBank/DDBJ whole genome shotgun (WGS) entry which is preliminary data.</text>
</comment>
<accession>A0ABU5N0H8</accession>
<keyword evidence="3" id="KW-1185">Reference proteome</keyword>
<name>A0ABU5N0H8_9BACT</name>
<dbReference type="NCBIfam" id="TIGR02532">
    <property type="entry name" value="IV_pilin_GFxxxE"/>
    <property type="match status" value="1"/>
</dbReference>
<evidence type="ECO:0000313" key="3">
    <source>
        <dbReference type="Proteomes" id="UP001290861"/>
    </source>
</evidence>
<reference evidence="2 3" key="1">
    <citation type="journal article" date="2024" name="Appl. Environ. Microbiol.">
        <title>Pontiella agarivorans sp. nov., a novel marine anaerobic bacterium capable of degrading macroalgal polysaccharides and fixing nitrogen.</title>
        <authorList>
            <person name="Liu N."/>
            <person name="Kivenson V."/>
            <person name="Peng X."/>
            <person name="Cui Z."/>
            <person name="Lankiewicz T.S."/>
            <person name="Gosselin K.M."/>
            <person name="English C.J."/>
            <person name="Blair E.M."/>
            <person name="O'Malley M.A."/>
            <person name="Valentine D.L."/>
        </authorList>
    </citation>
    <scope>NUCLEOTIDE SEQUENCE [LARGE SCALE GENOMIC DNA]</scope>
    <source>
        <strain evidence="2 3">NLcol2</strain>
    </source>
</reference>
<dbReference type="PANTHER" id="PTHR30093">
    <property type="entry name" value="GENERAL SECRETION PATHWAY PROTEIN G"/>
    <property type="match status" value="1"/>
</dbReference>
<gene>
    <name evidence="2" type="ORF">P9H32_14960</name>
</gene>
<dbReference type="InterPro" id="IPR045584">
    <property type="entry name" value="Pilin-like"/>
</dbReference>
<proteinExistence type="predicted"/>
<feature type="transmembrane region" description="Helical" evidence="1">
    <location>
        <begin position="12"/>
        <end position="32"/>
    </location>
</feature>
<dbReference type="Gene3D" id="3.30.700.10">
    <property type="entry name" value="Glycoprotein, Type 4 Pilin"/>
    <property type="match status" value="1"/>
</dbReference>
<dbReference type="Pfam" id="PF07963">
    <property type="entry name" value="N_methyl"/>
    <property type="match status" value="1"/>
</dbReference>
<dbReference type="Proteomes" id="UP001290861">
    <property type="component" value="Unassembled WGS sequence"/>
</dbReference>
<protein>
    <submittedName>
        <fullName evidence="2">Type II secretion system protein</fullName>
    </submittedName>
</protein>
<keyword evidence="1" id="KW-0812">Transmembrane</keyword>
<evidence type="ECO:0000313" key="2">
    <source>
        <dbReference type="EMBL" id="MDZ8119928.1"/>
    </source>
</evidence>